<dbReference type="eggNOG" id="KOG2301">
    <property type="taxonomic scope" value="Eukaryota"/>
</dbReference>
<evidence type="ECO:0000313" key="9">
    <source>
        <dbReference type="Proteomes" id="UP000002630"/>
    </source>
</evidence>
<evidence type="ECO:0000256" key="1">
    <source>
        <dbReference type="ARBA" id="ARBA00004141"/>
    </source>
</evidence>
<dbReference type="Gene3D" id="1.10.287.70">
    <property type="match status" value="1"/>
</dbReference>
<feature type="compositionally biased region" description="Basic and acidic residues" evidence="5">
    <location>
        <begin position="746"/>
        <end position="774"/>
    </location>
</feature>
<evidence type="ECO:0000256" key="4">
    <source>
        <dbReference type="ARBA" id="ARBA00023136"/>
    </source>
</evidence>
<feature type="compositionally biased region" description="Basic and acidic residues" evidence="5">
    <location>
        <begin position="870"/>
        <end position="883"/>
    </location>
</feature>
<feature type="compositionally biased region" description="Basic and acidic residues" evidence="5">
    <location>
        <begin position="939"/>
        <end position="951"/>
    </location>
</feature>
<dbReference type="STRING" id="2880.D7FSJ2"/>
<dbReference type="InterPro" id="IPR043203">
    <property type="entry name" value="VGCC_Ca_Na"/>
</dbReference>
<dbReference type="OrthoDB" id="431720at2759"/>
<protein>
    <recommendedName>
        <fullName evidence="7">Ion transport domain-containing protein</fullName>
    </recommendedName>
</protein>
<keyword evidence="2 6" id="KW-0812">Transmembrane</keyword>
<evidence type="ECO:0000256" key="3">
    <source>
        <dbReference type="ARBA" id="ARBA00022989"/>
    </source>
</evidence>
<feature type="transmembrane region" description="Helical" evidence="6">
    <location>
        <begin position="435"/>
        <end position="462"/>
    </location>
</feature>
<evidence type="ECO:0000259" key="7">
    <source>
        <dbReference type="Pfam" id="PF00520"/>
    </source>
</evidence>
<dbReference type="Proteomes" id="UP000002630">
    <property type="component" value="Unassembled WGS sequence"/>
</dbReference>
<feature type="transmembrane region" description="Helical" evidence="6">
    <location>
        <begin position="491"/>
        <end position="514"/>
    </location>
</feature>
<keyword evidence="3 6" id="KW-1133">Transmembrane helix</keyword>
<feature type="region of interest" description="Disordered" evidence="5">
    <location>
        <begin position="793"/>
        <end position="1017"/>
    </location>
</feature>
<feature type="compositionally biased region" description="Basic and acidic residues" evidence="5">
    <location>
        <begin position="959"/>
        <end position="973"/>
    </location>
</feature>
<organism evidence="8 9">
    <name type="scientific">Ectocarpus siliculosus</name>
    <name type="common">Brown alga</name>
    <name type="synonym">Conferva siliculosa</name>
    <dbReference type="NCBI Taxonomy" id="2880"/>
    <lineage>
        <taxon>Eukaryota</taxon>
        <taxon>Sar</taxon>
        <taxon>Stramenopiles</taxon>
        <taxon>Ochrophyta</taxon>
        <taxon>PX clade</taxon>
        <taxon>Phaeophyceae</taxon>
        <taxon>Ectocarpales</taxon>
        <taxon>Ectocarpaceae</taxon>
        <taxon>Ectocarpus</taxon>
    </lineage>
</organism>
<keyword evidence="4 6" id="KW-0472">Membrane</keyword>
<dbReference type="PANTHER" id="PTHR10037">
    <property type="entry name" value="VOLTAGE-GATED CATION CHANNEL CALCIUM AND SODIUM"/>
    <property type="match status" value="1"/>
</dbReference>
<dbReference type="Pfam" id="PF00520">
    <property type="entry name" value="Ion_trans"/>
    <property type="match status" value="3"/>
</dbReference>
<dbReference type="eggNOG" id="KOG2302">
    <property type="taxonomic scope" value="Eukaryota"/>
</dbReference>
<feature type="region of interest" description="Disordered" evidence="5">
    <location>
        <begin position="1033"/>
        <end position="1103"/>
    </location>
</feature>
<feature type="domain" description="Ion transport" evidence="7">
    <location>
        <begin position="368"/>
        <end position="598"/>
    </location>
</feature>
<comment type="subcellular location">
    <subcellularLocation>
        <location evidence="1">Membrane</location>
        <topology evidence="1">Multi-pass membrane protein</topology>
    </subcellularLocation>
</comment>
<feature type="transmembrane region" description="Helical" evidence="6">
    <location>
        <begin position="364"/>
        <end position="384"/>
    </location>
</feature>
<feature type="compositionally biased region" description="Low complexity" evidence="5">
    <location>
        <begin position="715"/>
        <end position="730"/>
    </location>
</feature>
<dbReference type="Gene3D" id="1.20.120.350">
    <property type="entry name" value="Voltage-gated potassium channels. Chain C"/>
    <property type="match status" value="3"/>
</dbReference>
<dbReference type="EMBL" id="FN649760">
    <property type="protein sequence ID" value="CBJ31133.1"/>
    <property type="molecule type" value="Genomic_DNA"/>
</dbReference>
<name>D7FSJ2_ECTSI</name>
<evidence type="ECO:0000313" key="8">
    <source>
        <dbReference type="EMBL" id="CBJ31133.1"/>
    </source>
</evidence>
<gene>
    <name evidence="8" type="ORF">Esi_0234_0036</name>
</gene>
<feature type="transmembrane region" description="Helical" evidence="6">
    <location>
        <begin position="396"/>
        <end position="415"/>
    </location>
</feature>
<feature type="compositionally biased region" description="Basic and acidic residues" evidence="5">
    <location>
        <begin position="817"/>
        <end position="830"/>
    </location>
</feature>
<evidence type="ECO:0000256" key="6">
    <source>
        <dbReference type="SAM" id="Phobius"/>
    </source>
</evidence>
<keyword evidence="9" id="KW-1185">Reference proteome</keyword>
<dbReference type="InterPro" id="IPR005821">
    <property type="entry name" value="Ion_trans_dom"/>
</dbReference>
<feature type="compositionally biased region" description="Polar residues" evidence="5">
    <location>
        <begin position="996"/>
        <end position="1008"/>
    </location>
</feature>
<feature type="domain" description="Ion transport" evidence="7">
    <location>
        <begin position="161"/>
        <end position="232"/>
    </location>
</feature>
<accession>D7FSJ2</accession>
<dbReference type="SUPFAM" id="SSF81324">
    <property type="entry name" value="Voltage-gated potassium channels"/>
    <property type="match status" value="2"/>
</dbReference>
<feature type="region of interest" description="Disordered" evidence="5">
    <location>
        <begin position="653"/>
        <end position="674"/>
    </location>
</feature>
<feature type="domain" description="Ion transport" evidence="7">
    <location>
        <begin position="45"/>
        <end position="151"/>
    </location>
</feature>
<dbReference type="InParanoid" id="D7FSJ2"/>
<evidence type="ECO:0000256" key="5">
    <source>
        <dbReference type="SAM" id="MobiDB-lite"/>
    </source>
</evidence>
<feature type="region of interest" description="Disordered" evidence="5">
    <location>
        <begin position="688"/>
        <end position="780"/>
    </location>
</feature>
<dbReference type="InterPro" id="IPR027359">
    <property type="entry name" value="Volt_channel_dom_sf"/>
</dbReference>
<dbReference type="GO" id="GO:0001518">
    <property type="term" value="C:voltage-gated sodium channel complex"/>
    <property type="evidence" value="ECO:0007669"/>
    <property type="project" value="TreeGrafter"/>
</dbReference>
<feature type="transmembrane region" description="Helical" evidence="6">
    <location>
        <begin position="202"/>
        <end position="228"/>
    </location>
</feature>
<feature type="transmembrane region" description="Helical" evidence="6">
    <location>
        <begin position="567"/>
        <end position="590"/>
    </location>
</feature>
<dbReference type="PANTHER" id="PTHR10037:SF62">
    <property type="entry name" value="SODIUM CHANNEL PROTEIN 60E"/>
    <property type="match status" value="1"/>
</dbReference>
<proteinExistence type="predicted"/>
<evidence type="ECO:0000256" key="2">
    <source>
        <dbReference type="ARBA" id="ARBA00022692"/>
    </source>
</evidence>
<reference evidence="8 9" key="1">
    <citation type="journal article" date="2010" name="Nature">
        <title>The Ectocarpus genome and the independent evolution of multicellularity in brown algae.</title>
        <authorList>
            <person name="Cock J.M."/>
            <person name="Sterck L."/>
            <person name="Rouze P."/>
            <person name="Scornet D."/>
            <person name="Allen A.E."/>
            <person name="Amoutzias G."/>
            <person name="Anthouard V."/>
            <person name="Artiguenave F."/>
            <person name="Aury J.M."/>
            <person name="Badger J.H."/>
            <person name="Beszteri B."/>
            <person name="Billiau K."/>
            <person name="Bonnet E."/>
            <person name="Bothwell J.H."/>
            <person name="Bowler C."/>
            <person name="Boyen C."/>
            <person name="Brownlee C."/>
            <person name="Carrano C.J."/>
            <person name="Charrier B."/>
            <person name="Cho G.Y."/>
            <person name="Coelho S.M."/>
            <person name="Collen J."/>
            <person name="Corre E."/>
            <person name="Da Silva C."/>
            <person name="Delage L."/>
            <person name="Delaroque N."/>
            <person name="Dittami S.M."/>
            <person name="Doulbeau S."/>
            <person name="Elias M."/>
            <person name="Farnham G."/>
            <person name="Gachon C.M."/>
            <person name="Gschloessl B."/>
            <person name="Heesch S."/>
            <person name="Jabbari K."/>
            <person name="Jubin C."/>
            <person name="Kawai H."/>
            <person name="Kimura K."/>
            <person name="Kloareg B."/>
            <person name="Kupper F.C."/>
            <person name="Lang D."/>
            <person name="Le Bail A."/>
            <person name="Leblanc C."/>
            <person name="Lerouge P."/>
            <person name="Lohr M."/>
            <person name="Lopez P.J."/>
            <person name="Martens C."/>
            <person name="Maumus F."/>
            <person name="Michel G."/>
            <person name="Miranda-Saavedra D."/>
            <person name="Morales J."/>
            <person name="Moreau H."/>
            <person name="Motomura T."/>
            <person name="Nagasato C."/>
            <person name="Napoli C.A."/>
            <person name="Nelson D.R."/>
            <person name="Nyvall-Collen P."/>
            <person name="Peters A.F."/>
            <person name="Pommier C."/>
            <person name="Potin P."/>
            <person name="Poulain J."/>
            <person name="Quesneville H."/>
            <person name="Read B."/>
            <person name="Rensing S.A."/>
            <person name="Ritter A."/>
            <person name="Rousvoal S."/>
            <person name="Samanta M."/>
            <person name="Samson G."/>
            <person name="Schroeder D.C."/>
            <person name="Segurens B."/>
            <person name="Strittmatter M."/>
            <person name="Tonon T."/>
            <person name="Tregear J.W."/>
            <person name="Valentin K."/>
            <person name="von Dassow P."/>
            <person name="Yamagishi T."/>
            <person name="Van de Peer Y."/>
            <person name="Wincker P."/>
        </authorList>
    </citation>
    <scope>NUCLEOTIDE SEQUENCE [LARGE SCALE GENOMIC DNA]</scope>
    <source>
        <strain evidence="9">Ec32 / CCAP1310/4</strain>
    </source>
</reference>
<dbReference type="GO" id="GO:0005248">
    <property type="term" value="F:voltage-gated sodium channel activity"/>
    <property type="evidence" value="ECO:0007669"/>
    <property type="project" value="TreeGrafter"/>
</dbReference>
<sequence>MLVLQEKGVDEPTRGRNAPEISRGRVWAHLSTCRGLAKLVISQDWFDSFVVGIILVNCVFLGLDDPTAETPPWWQLVADIVFTALFTLEMSLKLAALGLQYFMDAWNWLDAIVVAEGIFSVFFDGGPSMKSLRVLRVLRPLRTVRRMPRVQGETCQDYGSSPYSGMVNFDNLLWSLLTLFTVTTLEGWHEVMMFTQRVMSEYTIWFFVFLIVTATWAIMSLMIAAMLARFKAVSLAEGLRLMRERAEARAARQVEARGRAKKGKGMLGTAAEGVKGVVTKGGAEVGGAIARGGGVIARGGVDILAAGPNLAAGLITSHAESKPEGKTARLVRQSTGLWQSIVSYARHPLVEDQVLSEDSLFSQAYHWAIILNVVVIGMGGHNIGDKKAAVLHDMETVLTIIFTVEVVLKNVALGAGRYFKSRWNRFDFFVSMSSLLHLIVTTLVDDLAVTASLRLLNVLRVFRILRMRRLKRTVVTVVGVVIKSARDLWPVVALMLLMCFVFTVLGMQLFGATLDPGLEEFAAHSYAHKTRFDTFFWSFVQVFTVIAGDSWNTIMYRTMENTTAVSALFFVALVVLGESVLLNLVLAVVLEGASDQMKEKHAAQQFRDNTLRLFHNQYKRLAMRRWSAKLRAEAMLERGQVLVLPGNTAEKLGLEDFPKPTQYRPGRPSSSSSSSAIFDVAAFPVSDTSASPRNGSLVRSRREGHALRAPPPPSEAAAAAHAAGAQEGAADISGTRHGVSDGDGSDDNRLVRRDTSSPKAEADRHMASPNEFDRQMTPPAEFDRVWDTGWQRERRKKSAHGHTGCEPRSRGNSVGGDQEKGMSAGREDSAAHSAASVSEGRALSARSKAMEDERRLKPTAAEELMSSPEEFDKVWGKSWERQYKSKKSTGRRPSVPSSGAEDDGHGGQNTKRNTTAAGGKDVGSPVDEEGNRLLVAGEALEHDEHPERDSADTLMTPPKEFDKVRGKSWERQYKGKKSPRRWPSAPSGSEEDDGHGTQNIGRNTTTTGGKYVGSRVGEEGNRLLVAGEALEHDEHPGCDSAKTAMTPQDEFDSVWGRSWERQHKGKKSRRPGAPPSGAEDNGHGAQNIGRKVPTAGGGVVRPPVGEERNLLMVAGEALVHDERPERRNAEKLMTPPDGFDSTWQKDWKLPKALYGMFSEMMIKKETPKWWNVFDRIFGARVDRATWIRCVLSLYETEDLSSVAGVLDTVCLAAFCVELCLRAGVYSWWAGPDAVLRNPWVLFDVYLVVSHGACTFATILGIQGTNRAQKVVKSARPLRIIHRVKVNTHKEERGVSTAF</sequence>
<feature type="transmembrane region" description="Helical" evidence="6">
    <location>
        <begin position="534"/>
        <end position="555"/>
    </location>
</feature>